<dbReference type="SUPFAM" id="SSF103481">
    <property type="entry name" value="Multidrug resistance efflux transporter EmrE"/>
    <property type="match status" value="2"/>
</dbReference>
<keyword evidence="2 5" id="KW-0812">Transmembrane</keyword>
<evidence type="ECO:0000313" key="8">
    <source>
        <dbReference type="EMBL" id="CAF1499716.1"/>
    </source>
</evidence>
<comment type="subcellular location">
    <subcellularLocation>
        <location evidence="1">Membrane</location>
        <topology evidence="1">Multi-pass membrane protein</topology>
    </subcellularLocation>
</comment>
<evidence type="ECO:0000256" key="3">
    <source>
        <dbReference type="ARBA" id="ARBA00022989"/>
    </source>
</evidence>
<keyword evidence="4 5" id="KW-0472">Membrane</keyword>
<dbReference type="InterPro" id="IPR050186">
    <property type="entry name" value="TPT_transporter"/>
</dbReference>
<evidence type="ECO:0000256" key="5">
    <source>
        <dbReference type="SAM" id="Phobius"/>
    </source>
</evidence>
<evidence type="ECO:0000256" key="2">
    <source>
        <dbReference type="ARBA" id="ARBA00022692"/>
    </source>
</evidence>
<dbReference type="EMBL" id="CAJOBC010087848">
    <property type="protein sequence ID" value="CAF4361557.1"/>
    <property type="molecule type" value="Genomic_DNA"/>
</dbReference>
<accession>A0A815T6V1</accession>
<feature type="transmembrane region" description="Helical" evidence="5">
    <location>
        <begin position="291"/>
        <end position="321"/>
    </location>
</feature>
<dbReference type="InterPro" id="IPR004853">
    <property type="entry name" value="Sugar_P_trans_dom"/>
</dbReference>
<dbReference type="GO" id="GO:0016020">
    <property type="term" value="C:membrane"/>
    <property type="evidence" value="ECO:0007669"/>
    <property type="project" value="UniProtKB-SubCell"/>
</dbReference>
<dbReference type="Proteomes" id="UP000677228">
    <property type="component" value="Unassembled WGS sequence"/>
</dbReference>
<dbReference type="PANTHER" id="PTHR11132">
    <property type="entry name" value="SOLUTE CARRIER FAMILY 35"/>
    <property type="match status" value="1"/>
</dbReference>
<dbReference type="EMBL" id="CAJNOK010020655">
    <property type="protein sequence ID" value="CAF1319977.1"/>
    <property type="molecule type" value="Genomic_DNA"/>
</dbReference>
<keyword evidence="11" id="KW-1185">Reference proteome</keyword>
<feature type="non-terminal residue" evidence="8">
    <location>
        <position position="1"/>
    </location>
</feature>
<comment type="caution">
    <text evidence="8">The sequence shown here is derived from an EMBL/GenBank/DDBJ whole genome shotgun (WGS) entry which is preliminary data.</text>
</comment>
<evidence type="ECO:0000256" key="4">
    <source>
        <dbReference type="ARBA" id="ARBA00023136"/>
    </source>
</evidence>
<feature type="transmembrane region" description="Helical" evidence="5">
    <location>
        <begin position="70"/>
        <end position="88"/>
    </location>
</feature>
<feature type="transmembrane region" description="Helical" evidence="5">
    <location>
        <begin position="28"/>
        <end position="50"/>
    </location>
</feature>
<evidence type="ECO:0000313" key="11">
    <source>
        <dbReference type="Proteomes" id="UP000663829"/>
    </source>
</evidence>
<keyword evidence="3 5" id="KW-1133">Transmembrane helix</keyword>
<dbReference type="OrthoDB" id="6418713at2759"/>
<dbReference type="AlphaFoldDB" id="A0A815T6V1"/>
<dbReference type="Proteomes" id="UP000681722">
    <property type="component" value="Unassembled WGS sequence"/>
</dbReference>
<dbReference type="EMBL" id="CAJNOQ010022331">
    <property type="protein sequence ID" value="CAF1499716.1"/>
    <property type="molecule type" value="Genomic_DNA"/>
</dbReference>
<feature type="transmembrane region" description="Helical" evidence="5">
    <location>
        <begin position="217"/>
        <end position="237"/>
    </location>
</feature>
<evidence type="ECO:0000313" key="7">
    <source>
        <dbReference type="EMBL" id="CAF1319977.1"/>
    </source>
</evidence>
<proteinExistence type="predicted"/>
<dbReference type="Proteomes" id="UP000682733">
    <property type="component" value="Unassembled WGS sequence"/>
</dbReference>
<dbReference type="Proteomes" id="UP000663829">
    <property type="component" value="Unassembled WGS sequence"/>
</dbReference>
<evidence type="ECO:0000256" key="1">
    <source>
        <dbReference type="ARBA" id="ARBA00004141"/>
    </source>
</evidence>
<evidence type="ECO:0000259" key="6">
    <source>
        <dbReference type="Pfam" id="PF03151"/>
    </source>
</evidence>
<name>A0A815T6V1_9BILA</name>
<feature type="transmembrane region" description="Helical" evidence="5">
    <location>
        <begin position="100"/>
        <end position="121"/>
    </location>
</feature>
<sequence length="343" mass="38004">MISLNEAGIVLSGDRASEKMLGEIPQGLHNTMALTSLAIWYISSGATLFSNKFILSSFGGEALSLGTNQLVVSVISGFIQLQIMNRLYPNSHRKEQSIQTVLRDMLFIGAFRCVTVVLGLLSLKYIAVSFVSTIKSSSPLFTVILSRIMTGEKTGHWTKLSMLPITFGLALCSSFELSFNIRGFVCALGTNVFECLQNVYSKLLISGERYRYTAAELQFWASLVACGFQLPLLLYNVDIISSLYKTSTTLLFMYIFNGLCYHIQSVSAYAVMAYVSPITHSVANTVKRAVLIWLSVLIFHNPVTLLSGFGTIIVIFGVILYNEARDLEKKTTEQSTLITWRVI</sequence>
<dbReference type="Pfam" id="PF03151">
    <property type="entry name" value="TPT"/>
    <property type="match status" value="1"/>
</dbReference>
<feature type="domain" description="Sugar phosphate transporter" evidence="6">
    <location>
        <begin position="36"/>
        <end position="322"/>
    </location>
</feature>
<reference evidence="8" key="1">
    <citation type="submission" date="2021-02" db="EMBL/GenBank/DDBJ databases">
        <authorList>
            <person name="Nowell W R."/>
        </authorList>
    </citation>
    <scope>NUCLEOTIDE SEQUENCE</scope>
</reference>
<gene>
    <name evidence="8" type="ORF">GPM918_LOCUS36625</name>
    <name evidence="7" type="ORF">OVA965_LOCUS29391</name>
    <name evidence="10" type="ORF">SRO942_LOCUS37370</name>
    <name evidence="9" type="ORF">TMI583_LOCUS30163</name>
</gene>
<organism evidence="8 11">
    <name type="scientific">Didymodactylos carnosus</name>
    <dbReference type="NCBI Taxonomy" id="1234261"/>
    <lineage>
        <taxon>Eukaryota</taxon>
        <taxon>Metazoa</taxon>
        <taxon>Spiralia</taxon>
        <taxon>Gnathifera</taxon>
        <taxon>Rotifera</taxon>
        <taxon>Eurotatoria</taxon>
        <taxon>Bdelloidea</taxon>
        <taxon>Philodinida</taxon>
        <taxon>Philodinidae</taxon>
        <taxon>Didymodactylos</taxon>
    </lineage>
</organism>
<protein>
    <recommendedName>
        <fullName evidence="6">Sugar phosphate transporter domain-containing protein</fullName>
    </recommendedName>
</protein>
<evidence type="ECO:0000313" key="9">
    <source>
        <dbReference type="EMBL" id="CAF4129809.1"/>
    </source>
</evidence>
<dbReference type="EMBL" id="CAJOBA010042258">
    <property type="protein sequence ID" value="CAF4129809.1"/>
    <property type="molecule type" value="Genomic_DNA"/>
</dbReference>
<dbReference type="InterPro" id="IPR037185">
    <property type="entry name" value="EmrE-like"/>
</dbReference>
<evidence type="ECO:0000313" key="10">
    <source>
        <dbReference type="EMBL" id="CAF4361557.1"/>
    </source>
</evidence>